<keyword evidence="1" id="KW-1133">Transmembrane helix</keyword>
<feature type="transmembrane region" description="Helical" evidence="1">
    <location>
        <begin position="40"/>
        <end position="64"/>
    </location>
</feature>
<name>A0A955I1A9_9BACT</name>
<dbReference type="AlphaFoldDB" id="A0A955I1A9"/>
<dbReference type="PANTHER" id="PTHR20992">
    <property type="entry name" value="AT15442P-RELATED"/>
    <property type="match status" value="1"/>
</dbReference>
<reference evidence="2" key="1">
    <citation type="submission" date="2020-04" db="EMBL/GenBank/DDBJ databases">
        <authorList>
            <person name="Zhang T."/>
        </authorList>
    </citation>
    <scope>NUCLEOTIDE SEQUENCE</scope>
    <source>
        <strain evidence="2">HKST-UBA16</strain>
    </source>
</reference>
<evidence type="ECO:0000256" key="1">
    <source>
        <dbReference type="SAM" id="Phobius"/>
    </source>
</evidence>
<evidence type="ECO:0000313" key="3">
    <source>
        <dbReference type="Proteomes" id="UP000748332"/>
    </source>
</evidence>
<sequence>KLGKLETKAGEEIALDQDLIILTVIASMLAVLGIKMDSDYILIGAMLVSPLFDPIISSAIFLISKNREEFYKSLKSLVIIVLIGILSSIAMWTFLSFLDHTATQAYVLQSFTVFDIGLVAFLTGIVGTLLWIWPHRSNTSAGIAIAISLVPPIANIAAGVVSVNLNDAIKYSASLGLNIVGIYLGALLVLEIYVKRRYVRKL</sequence>
<reference evidence="2" key="2">
    <citation type="journal article" date="2021" name="Microbiome">
        <title>Successional dynamics and alternative stable states in a saline activated sludge microbial community over 9 years.</title>
        <authorList>
            <person name="Wang Y."/>
            <person name="Ye J."/>
            <person name="Ju F."/>
            <person name="Liu L."/>
            <person name="Boyd J.A."/>
            <person name="Deng Y."/>
            <person name="Parks D.H."/>
            <person name="Jiang X."/>
            <person name="Yin X."/>
            <person name="Woodcroft B.J."/>
            <person name="Tyson G.W."/>
            <person name="Hugenholtz P."/>
            <person name="Polz M.F."/>
            <person name="Zhang T."/>
        </authorList>
    </citation>
    <scope>NUCLEOTIDE SEQUENCE</scope>
    <source>
        <strain evidence="2">HKST-UBA16</strain>
    </source>
</reference>
<dbReference type="InterPro" id="IPR005240">
    <property type="entry name" value="DUF389"/>
</dbReference>
<dbReference type="Proteomes" id="UP000748332">
    <property type="component" value="Unassembled WGS sequence"/>
</dbReference>
<feature type="transmembrane region" description="Helical" evidence="1">
    <location>
        <begin position="76"/>
        <end position="98"/>
    </location>
</feature>
<dbReference type="EMBL" id="JAGQLM010000004">
    <property type="protein sequence ID" value="MCA9374708.1"/>
    <property type="molecule type" value="Genomic_DNA"/>
</dbReference>
<keyword evidence="1" id="KW-0472">Membrane</keyword>
<feature type="transmembrane region" description="Helical" evidence="1">
    <location>
        <begin position="140"/>
        <end position="163"/>
    </location>
</feature>
<organism evidence="2 3">
    <name type="scientific">Candidatus Dojkabacteria bacterium</name>
    <dbReference type="NCBI Taxonomy" id="2099670"/>
    <lineage>
        <taxon>Bacteria</taxon>
        <taxon>Candidatus Dojkabacteria</taxon>
    </lineage>
</organism>
<evidence type="ECO:0000313" key="2">
    <source>
        <dbReference type="EMBL" id="MCA9374708.1"/>
    </source>
</evidence>
<dbReference type="Pfam" id="PF04087">
    <property type="entry name" value="DUF389"/>
    <property type="match status" value="1"/>
</dbReference>
<feature type="transmembrane region" description="Helical" evidence="1">
    <location>
        <begin position="110"/>
        <end position="133"/>
    </location>
</feature>
<dbReference type="PANTHER" id="PTHR20992:SF9">
    <property type="entry name" value="AT15442P-RELATED"/>
    <property type="match status" value="1"/>
</dbReference>
<gene>
    <name evidence="2" type="ORF">KC622_00070</name>
</gene>
<keyword evidence="1" id="KW-0812">Transmembrane</keyword>
<feature type="transmembrane region" description="Helical" evidence="1">
    <location>
        <begin position="12"/>
        <end position="34"/>
    </location>
</feature>
<comment type="caution">
    <text evidence="2">The sequence shown here is derived from an EMBL/GenBank/DDBJ whole genome shotgun (WGS) entry which is preliminary data.</text>
</comment>
<feature type="non-terminal residue" evidence="2">
    <location>
        <position position="1"/>
    </location>
</feature>
<accession>A0A955I1A9</accession>
<protein>
    <submittedName>
        <fullName evidence="2">DUF389 domain-containing protein</fullName>
    </submittedName>
</protein>
<feature type="transmembrane region" description="Helical" evidence="1">
    <location>
        <begin position="175"/>
        <end position="194"/>
    </location>
</feature>
<proteinExistence type="predicted"/>